<keyword evidence="4" id="KW-1185">Reference proteome</keyword>
<comment type="caution">
    <text evidence="3">The sequence shown here is derived from an EMBL/GenBank/DDBJ whole genome shotgun (WGS) entry which is preliminary data.</text>
</comment>
<organism evidence="3 4">
    <name type="scientific">Amycolatopsis speibonae</name>
    <dbReference type="NCBI Taxonomy" id="1450224"/>
    <lineage>
        <taxon>Bacteria</taxon>
        <taxon>Bacillati</taxon>
        <taxon>Actinomycetota</taxon>
        <taxon>Actinomycetes</taxon>
        <taxon>Pseudonocardiales</taxon>
        <taxon>Pseudonocardiaceae</taxon>
        <taxon>Amycolatopsis</taxon>
    </lineage>
</organism>
<evidence type="ECO:0000256" key="2">
    <source>
        <dbReference type="SAM" id="SignalP"/>
    </source>
</evidence>
<evidence type="ECO:0000256" key="1">
    <source>
        <dbReference type="SAM" id="MobiDB-lite"/>
    </source>
</evidence>
<dbReference type="PROSITE" id="PS51257">
    <property type="entry name" value="PROKAR_LIPOPROTEIN"/>
    <property type="match status" value="1"/>
</dbReference>
<feature type="compositionally biased region" description="Polar residues" evidence="1">
    <location>
        <begin position="26"/>
        <end position="43"/>
    </location>
</feature>
<feature type="region of interest" description="Disordered" evidence="1">
    <location>
        <begin position="21"/>
        <end position="58"/>
    </location>
</feature>
<dbReference type="InterPro" id="IPR024520">
    <property type="entry name" value="DUF3558"/>
</dbReference>
<dbReference type="Proteomes" id="UP001595645">
    <property type="component" value="Unassembled WGS sequence"/>
</dbReference>
<evidence type="ECO:0000313" key="3">
    <source>
        <dbReference type="EMBL" id="MFC3453159.1"/>
    </source>
</evidence>
<feature type="signal peptide" evidence="2">
    <location>
        <begin position="1"/>
        <end position="19"/>
    </location>
</feature>
<evidence type="ECO:0000313" key="4">
    <source>
        <dbReference type="Proteomes" id="UP001595645"/>
    </source>
</evidence>
<name>A0ABV7P243_9PSEU</name>
<protein>
    <submittedName>
        <fullName evidence="3">DUF3558 domain-containing protein</fullName>
    </submittedName>
</protein>
<gene>
    <name evidence="3" type="ORF">ACFOSH_27305</name>
</gene>
<reference evidence="4" key="1">
    <citation type="journal article" date="2019" name="Int. J. Syst. Evol. Microbiol.">
        <title>The Global Catalogue of Microorganisms (GCM) 10K type strain sequencing project: providing services to taxonomists for standard genome sequencing and annotation.</title>
        <authorList>
            <consortium name="The Broad Institute Genomics Platform"/>
            <consortium name="The Broad Institute Genome Sequencing Center for Infectious Disease"/>
            <person name="Wu L."/>
            <person name="Ma J."/>
        </authorList>
    </citation>
    <scope>NUCLEOTIDE SEQUENCE [LARGE SCALE GENOMIC DNA]</scope>
    <source>
        <strain evidence="4">CGMCC 4.7676</strain>
    </source>
</reference>
<sequence>MGSRSALSVLATAALLVSACDDSDKGNSTTPAPSSSVEQSTSLPRAGAPNIDNPLDTAAAEADPCGVVKSDQIQTFGGGTVGRSRVDDLSSGKVFTWVFADGLGTISAGMNTGERDGLSHLYALNAQGSGLTTFKPSEAIDGYPSVVFANGGERGYVCNLAVGVRNDLMYTIVATPGTGNPNRSDPCGMATKLGTLAIQQLKAAH</sequence>
<dbReference type="EMBL" id="JBHRWK010000045">
    <property type="protein sequence ID" value="MFC3453159.1"/>
    <property type="molecule type" value="Genomic_DNA"/>
</dbReference>
<keyword evidence="2" id="KW-0732">Signal</keyword>
<feature type="chain" id="PRO_5046830891" evidence="2">
    <location>
        <begin position="20"/>
        <end position="205"/>
    </location>
</feature>
<proteinExistence type="predicted"/>
<accession>A0ABV7P243</accession>
<dbReference type="Pfam" id="PF12079">
    <property type="entry name" value="DUF3558"/>
    <property type="match status" value="1"/>
</dbReference>
<dbReference type="RefSeq" id="WP_378241924.1">
    <property type="nucleotide sequence ID" value="NZ_JBHRWK010000045.1"/>
</dbReference>